<protein>
    <submittedName>
        <fullName evidence="2">Uncharacterized protein</fullName>
    </submittedName>
</protein>
<feature type="compositionally biased region" description="Low complexity" evidence="1">
    <location>
        <begin position="10"/>
        <end position="24"/>
    </location>
</feature>
<proteinExistence type="predicted"/>
<dbReference type="Proteomes" id="UP001301769">
    <property type="component" value="Unassembled WGS sequence"/>
</dbReference>
<reference evidence="2" key="1">
    <citation type="journal article" date="2023" name="Mol. Phylogenet. Evol.">
        <title>Genome-scale phylogeny and comparative genomics of the fungal order Sordariales.</title>
        <authorList>
            <person name="Hensen N."/>
            <person name="Bonometti L."/>
            <person name="Westerberg I."/>
            <person name="Brannstrom I.O."/>
            <person name="Guillou S."/>
            <person name="Cros-Aarteil S."/>
            <person name="Calhoun S."/>
            <person name="Haridas S."/>
            <person name="Kuo A."/>
            <person name="Mondo S."/>
            <person name="Pangilinan J."/>
            <person name="Riley R."/>
            <person name="LaButti K."/>
            <person name="Andreopoulos B."/>
            <person name="Lipzen A."/>
            <person name="Chen C."/>
            <person name="Yan M."/>
            <person name="Daum C."/>
            <person name="Ng V."/>
            <person name="Clum A."/>
            <person name="Steindorff A."/>
            <person name="Ohm R.A."/>
            <person name="Martin F."/>
            <person name="Silar P."/>
            <person name="Natvig D.O."/>
            <person name="Lalanne C."/>
            <person name="Gautier V."/>
            <person name="Ament-Velasquez S.L."/>
            <person name="Kruys A."/>
            <person name="Hutchinson M.I."/>
            <person name="Powell A.J."/>
            <person name="Barry K."/>
            <person name="Miller A.N."/>
            <person name="Grigoriev I.V."/>
            <person name="Debuchy R."/>
            <person name="Gladieux P."/>
            <person name="Hiltunen Thoren M."/>
            <person name="Johannesson H."/>
        </authorList>
    </citation>
    <scope>NUCLEOTIDE SEQUENCE</scope>
    <source>
        <strain evidence="2">PSN293</strain>
    </source>
</reference>
<feature type="region of interest" description="Disordered" evidence="1">
    <location>
        <begin position="1"/>
        <end position="41"/>
    </location>
</feature>
<comment type="caution">
    <text evidence="2">The sequence shown here is derived from an EMBL/GenBank/DDBJ whole genome shotgun (WGS) entry which is preliminary data.</text>
</comment>
<reference evidence="2" key="2">
    <citation type="submission" date="2023-05" db="EMBL/GenBank/DDBJ databases">
        <authorList>
            <consortium name="Lawrence Berkeley National Laboratory"/>
            <person name="Steindorff A."/>
            <person name="Hensen N."/>
            <person name="Bonometti L."/>
            <person name="Westerberg I."/>
            <person name="Brannstrom I.O."/>
            <person name="Guillou S."/>
            <person name="Cros-Aarteil S."/>
            <person name="Calhoun S."/>
            <person name="Haridas S."/>
            <person name="Kuo A."/>
            <person name="Mondo S."/>
            <person name="Pangilinan J."/>
            <person name="Riley R."/>
            <person name="Labutti K."/>
            <person name="Andreopoulos B."/>
            <person name="Lipzen A."/>
            <person name="Chen C."/>
            <person name="Yanf M."/>
            <person name="Daum C."/>
            <person name="Ng V."/>
            <person name="Clum A."/>
            <person name="Ohm R."/>
            <person name="Martin F."/>
            <person name="Silar P."/>
            <person name="Natvig D."/>
            <person name="Lalanne C."/>
            <person name="Gautier V."/>
            <person name="Ament-Velasquez S.L."/>
            <person name="Kruys A."/>
            <person name="Hutchinson M.I."/>
            <person name="Powell A.J."/>
            <person name="Barry K."/>
            <person name="Miller A.N."/>
            <person name="Grigoriev I.V."/>
            <person name="Debuchy R."/>
            <person name="Gladieux P."/>
            <person name="Thoren M.H."/>
            <person name="Johannesson H."/>
        </authorList>
    </citation>
    <scope>NUCLEOTIDE SEQUENCE</scope>
    <source>
        <strain evidence="2">PSN293</strain>
    </source>
</reference>
<gene>
    <name evidence="2" type="ORF">QBC37DRAFT_407072</name>
</gene>
<dbReference type="AlphaFoldDB" id="A0AAN6XTU0"/>
<evidence type="ECO:0000313" key="2">
    <source>
        <dbReference type="EMBL" id="KAK4206488.1"/>
    </source>
</evidence>
<sequence>MAPSHKIAQVAPPSTVSTSSAPTSKPQTDRPTAPQAHATSERIRALETQLVTAKNDAERLRNMWKEATSQLNRARMQNFYQVSDEILEQRTRRLRYNIHAWAVNYYERVPLERKRQGNPYGKRHGSSEPVLEYKKHMDKAIARSSNLSGLLAPSLMELILWRVIVREIFNHYRWAPDDYGNPVFDLRWAWSVKPGPVRSPHAESPDPDAVREVQLWNAATTNLILKNATADPTGDIDQSILGISQRIRARTSDFRKHGDSAPHDGTLEFTPFSTKLWTY</sequence>
<evidence type="ECO:0000256" key="1">
    <source>
        <dbReference type="SAM" id="MobiDB-lite"/>
    </source>
</evidence>
<accession>A0AAN6XTU0</accession>
<evidence type="ECO:0000313" key="3">
    <source>
        <dbReference type="Proteomes" id="UP001301769"/>
    </source>
</evidence>
<dbReference type="EMBL" id="MU858400">
    <property type="protein sequence ID" value="KAK4206488.1"/>
    <property type="molecule type" value="Genomic_DNA"/>
</dbReference>
<keyword evidence="3" id="KW-1185">Reference proteome</keyword>
<name>A0AAN6XTU0_9PEZI</name>
<organism evidence="2 3">
    <name type="scientific">Rhypophila decipiens</name>
    <dbReference type="NCBI Taxonomy" id="261697"/>
    <lineage>
        <taxon>Eukaryota</taxon>
        <taxon>Fungi</taxon>
        <taxon>Dikarya</taxon>
        <taxon>Ascomycota</taxon>
        <taxon>Pezizomycotina</taxon>
        <taxon>Sordariomycetes</taxon>
        <taxon>Sordariomycetidae</taxon>
        <taxon>Sordariales</taxon>
        <taxon>Naviculisporaceae</taxon>
        <taxon>Rhypophila</taxon>
    </lineage>
</organism>